<evidence type="ECO:0000256" key="1">
    <source>
        <dbReference type="SAM" id="SignalP"/>
    </source>
</evidence>
<feature type="signal peptide" evidence="1">
    <location>
        <begin position="1"/>
        <end position="17"/>
    </location>
</feature>
<name>A0ABR1HPX0_9HYPO</name>
<evidence type="ECO:0000313" key="2">
    <source>
        <dbReference type="EMBL" id="KAK7423221.1"/>
    </source>
</evidence>
<dbReference type="Proteomes" id="UP001498421">
    <property type="component" value="Unassembled WGS sequence"/>
</dbReference>
<keyword evidence="1" id="KW-0732">Signal</keyword>
<comment type="caution">
    <text evidence="2">The sequence shown here is derived from an EMBL/GenBank/DDBJ whole genome shotgun (WGS) entry which is preliminary data.</text>
</comment>
<protein>
    <recommendedName>
        <fullName evidence="4">Cyanovirin-N domain-containing protein</fullName>
    </recommendedName>
</protein>
<evidence type="ECO:0008006" key="4">
    <source>
        <dbReference type="Google" id="ProtNLM"/>
    </source>
</evidence>
<keyword evidence="3" id="KW-1185">Reference proteome</keyword>
<accession>A0ABR1HPX0</accession>
<gene>
    <name evidence="2" type="ORF">QQZ08_009117</name>
</gene>
<evidence type="ECO:0000313" key="3">
    <source>
        <dbReference type="Proteomes" id="UP001498421"/>
    </source>
</evidence>
<reference evidence="2 3" key="1">
    <citation type="journal article" date="2025" name="Microbiol. Resour. Announc.">
        <title>Draft genome sequences for Neonectria magnoliae and Neonectria punicea, canker pathogens of Liriodendron tulipifera and Acer saccharum in West Virginia.</title>
        <authorList>
            <person name="Petronek H.M."/>
            <person name="Kasson M.T."/>
            <person name="Metheny A.M."/>
            <person name="Stauder C.M."/>
            <person name="Lovett B."/>
            <person name="Lynch S.C."/>
            <person name="Garnas J.R."/>
            <person name="Kasson L.R."/>
            <person name="Stajich J.E."/>
        </authorList>
    </citation>
    <scope>NUCLEOTIDE SEQUENCE [LARGE SCALE GENOMIC DNA]</scope>
    <source>
        <strain evidence="2 3">NRRL 64651</strain>
    </source>
</reference>
<feature type="chain" id="PRO_5045482071" description="Cyanovirin-N domain-containing protein" evidence="1">
    <location>
        <begin position="18"/>
        <end position="140"/>
    </location>
</feature>
<dbReference type="EMBL" id="JAZAVK010000100">
    <property type="protein sequence ID" value="KAK7423221.1"/>
    <property type="molecule type" value="Genomic_DNA"/>
</dbReference>
<proteinExistence type="predicted"/>
<organism evidence="2 3">
    <name type="scientific">Neonectria magnoliae</name>
    <dbReference type="NCBI Taxonomy" id="2732573"/>
    <lineage>
        <taxon>Eukaryota</taxon>
        <taxon>Fungi</taxon>
        <taxon>Dikarya</taxon>
        <taxon>Ascomycota</taxon>
        <taxon>Pezizomycotina</taxon>
        <taxon>Sordariomycetes</taxon>
        <taxon>Hypocreomycetidae</taxon>
        <taxon>Hypocreales</taxon>
        <taxon>Nectriaceae</taxon>
        <taxon>Neonectria</taxon>
    </lineage>
</organism>
<sequence length="140" mass="14774">MRFDTILLALLPAFAAADFHIDTLRDIAISSGSGQTVWTSTVACPSNYFNCKCLTSSDRTGKVDGGLGDSVFSIKSGFCGMGKLNFYKSGSNFLMYKDGGDGSVIGTCYLNNGDAGKQCGITGGNSIITEGYVCYTYVCN</sequence>